<evidence type="ECO:0000256" key="2">
    <source>
        <dbReference type="ARBA" id="ARBA00022692"/>
    </source>
</evidence>
<keyword evidence="5" id="KW-0456">Lyase</keyword>
<dbReference type="AlphaFoldDB" id="A0A2T6C065"/>
<evidence type="ECO:0000256" key="6">
    <source>
        <dbReference type="ARBA" id="ARBA00023316"/>
    </source>
</evidence>
<evidence type="ECO:0000313" key="9">
    <source>
        <dbReference type="EMBL" id="PTX61721.1"/>
    </source>
</evidence>
<evidence type="ECO:0000256" key="1">
    <source>
        <dbReference type="ARBA" id="ARBA00022475"/>
    </source>
</evidence>
<protein>
    <submittedName>
        <fullName evidence="9">YceG-like family protein</fullName>
    </submittedName>
</protein>
<organism evidence="9 10">
    <name type="scientific">Kordia periserrulae</name>
    <dbReference type="NCBI Taxonomy" id="701523"/>
    <lineage>
        <taxon>Bacteria</taxon>
        <taxon>Pseudomonadati</taxon>
        <taxon>Bacteroidota</taxon>
        <taxon>Flavobacteriia</taxon>
        <taxon>Flavobacteriales</taxon>
        <taxon>Flavobacteriaceae</taxon>
        <taxon>Kordia</taxon>
    </lineage>
</organism>
<feature type="transmembrane region" description="Helical" evidence="8">
    <location>
        <begin position="6"/>
        <end position="23"/>
    </location>
</feature>
<reference evidence="9 10" key="1">
    <citation type="submission" date="2018-04" db="EMBL/GenBank/DDBJ databases">
        <title>Genomic Encyclopedia of Archaeal and Bacterial Type Strains, Phase II (KMG-II): from individual species to whole genera.</title>
        <authorList>
            <person name="Goeker M."/>
        </authorList>
    </citation>
    <scope>NUCLEOTIDE SEQUENCE [LARGE SCALE GENOMIC DNA]</scope>
    <source>
        <strain evidence="9 10">DSM 25731</strain>
    </source>
</reference>
<evidence type="ECO:0000256" key="5">
    <source>
        <dbReference type="ARBA" id="ARBA00023239"/>
    </source>
</evidence>
<proteinExistence type="predicted"/>
<accession>A0A2T6C065</accession>
<keyword evidence="7" id="KW-0175">Coiled coil</keyword>
<dbReference type="Pfam" id="PF02618">
    <property type="entry name" value="YceG"/>
    <property type="match status" value="1"/>
</dbReference>
<keyword evidence="3 8" id="KW-1133">Transmembrane helix</keyword>
<evidence type="ECO:0000256" key="4">
    <source>
        <dbReference type="ARBA" id="ARBA00023136"/>
    </source>
</evidence>
<dbReference type="Proteomes" id="UP000244090">
    <property type="component" value="Unassembled WGS sequence"/>
</dbReference>
<feature type="coiled-coil region" evidence="7">
    <location>
        <begin position="115"/>
        <end position="142"/>
    </location>
</feature>
<comment type="caution">
    <text evidence="9">The sequence shown here is derived from an EMBL/GenBank/DDBJ whole genome shotgun (WGS) entry which is preliminary data.</text>
</comment>
<dbReference type="OrthoDB" id="1442456at2"/>
<dbReference type="PANTHER" id="PTHR30518">
    <property type="entry name" value="ENDOLYTIC MUREIN TRANSGLYCOSYLASE"/>
    <property type="match status" value="1"/>
</dbReference>
<keyword evidence="10" id="KW-1185">Reference proteome</keyword>
<gene>
    <name evidence="9" type="ORF">C8N46_104365</name>
</gene>
<dbReference type="GO" id="GO:0071555">
    <property type="term" value="P:cell wall organization"/>
    <property type="evidence" value="ECO:0007669"/>
    <property type="project" value="UniProtKB-KW"/>
</dbReference>
<dbReference type="RefSeq" id="WP_108114930.1">
    <property type="nucleotide sequence ID" value="NZ_QBKT01000004.1"/>
</dbReference>
<keyword evidence="2 8" id="KW-0812">Transmembrane</keyword>
<dbReference type="PANTHER" id="PTHR30518:SF2">
    <property type="entry name" value="ENDOLYTIC MUREIN TRANSGLYCOSYLASE"/>
    <property type="match status" value="1"/>
</dbReference>
<evidence type="ECO:0000256" key="3">
    <source>
        <dbReference type="ARBA" id="ARBA00022989"/>
    </source>
</evidence>
<name>A0A2T6C065_9FLAO</name>
<evidence type="ECO:0000256" key="8">
    <source>
        <dbReference type="SAM" id="Phobius"/>
    </source>
</evidence>
<keyword evidence="1" id="KW-1003">Cell membrane</keyword>
<evidence type="ECO:0000256" key="7">
    <source>
        <dbReference type="SAM" id="Coils"/>
    </source>
</evidence>
<dbReference type="EMBL" id="QBKT01000004">
    <property type="protein sequence ID" value="PTX61721.1"/>
    <property type="molecule type" value="Genomic_DNA"/>
</dbReference>
<evidence type="ECO:0000313" key="10">
    <source>
        <dbReference type="Proteomes" id="UP000244090"/>
    </source>
</evidence>
<dbReference type="GO" id="GO:0016829">
    <property type="term" value="F:lyase activity"/>
    <property type="evidence" value="ECO:0007669"/>
    <property type="project" value="UniProtKB-KW"/>
</dbReference>
<keyword evidence="4 8" id="KW-0472">Membrane</keyword>
<sequence length="171" mass="18960">MYIRSIIVGILIIGILIGGYFMYNITQTIFKPITAFNNEVAYINLPSDAKFNDVVAELEPLVNDIESFTTLAKKVGYIDRVKGGKYVIQKGMNSNDIIKVLIANSTWVDVIVPANKTAEELAQNISNQIEATEDELYEILKDSVTVTPGTYAMPWNTSAQEFIAKVQSSSK</sequence>
<keyword evidence="6" id="KW-0961">Cell wall biogenesis/degradation</keyword>
<dbReference type="InterPro" id="IPR003770">
    <property type="entry name" value="MLTG-like"/>
</dbReference>